<gene>
    <name evidence="1" type="ORF">GCM10011389_22490</name>
</gene>
<dbReference type="RefSeq" id="WP_188653780.1">
    <property type="nucleotide sequence ID" value="NZ_BMIN01000009.1"/>
</dbReference>
<protein>
    <submittedName>
        <fullName evidence="1">Uncharacterized protein</fullName>
    </submittedName>
</protein>
<accession>A0ABQ1Q628</accession>
<evidence type="ECO:0000313" key="2">
    <source>
        <dbReference type="Proteomes" id="UP000642571"/>
    </source>
</evidence>
<comment type="caution">
    <text evidence="1">The sequence shown here is derived from an EMBL/GenBank/DDBJ whole genome shotgun (WGS) entry which is preliminary data.</text>
</comment>
<organism evidence="1 2">
    <name type="scientific">Pontibacillus salipaludis</name>
    <dbReference type="NCBI Taxonomy" id="1697394"/>
    <lineage>
        <taxon>Bacteria</taxon>
        <taxon>Bacillati</taxon>
        <taxon>Bacillota</taxon>
        <taxon>Bacilli</taxon>
        <taxon>Bacillales</taxon>
        <taxon>Bacillaceae</taxon>
        <taxon>Pontibacillus</taxon>
    </lineage>
</organism>
<evidence type="ECO:0000313" key="1">
    <source>
        <dbReference type="EMBL" id="GGD14354.1"/>
    </source>
</evidence>
<name>A0ABQ1Q628_9BACI</name>
<sequence>MNEVTLVAAENTKLCVKYLYKVDGYHTMRFIVESQGFKGASNFCISNVDLIEVLTKTESVLKELRGSVEISDQDSDAHIMMTMTRFGHLIVNGQIGGSCDDHSLKFTFDSDQTVLDKLRSFLKENVE</sequence>
<keyword evidence="2" id="KW-1185">Reference proteome</keyword>
<dbReference type="Proteomes" id="UP000642571">
    <property type="component" value="Unassembled WGS sequence"/>
</dbReference>
<reference evidence="2" key="1">
    <citation type="journal article" date="2019" name="Int. J. Syst. Evol. Microbiol.">
        <title>The Global Catalogue of Microorganisms (GCM) 10K type strain sequencing project: providing services to taxonomists for standard genome sequencing and annotation.</title>
        <authorList>
            <consortium name="The Broad Institute Genomics Platform"/>
            <consortium name="The Broad Institute Genome Sequencing Center for Infectious Disease"/>
            <person name="Wu L."/>
            <person name="Ma J."/>
        </authorList>
    </citation>
    <scope>NUCLEOTIDE SEQUENCE [LARGE SCALE GENOMIC DNA]</scope>
    <source>
        <strain evidence="2">CGMCC 1.15353</strain>
    </source>
</reference>
<dbReference type="EMBL" id="BMIN01000009">
    <property type="protein sequence ID" value="GGD14354.1"/>
    <property type="molecule type" value="Genomic_DNA"/>
</dbReference>
<proteinExistence type="predicted"/>